<dbReference type="RefSeq" id="XP_002895350.1">
    <property type="nucleotide sequence ID" value="XM_002895304.1"/>
</dbReference>
<dbReference type="EMBL" id="DS028318">
    <property type="protein sequence ID" value="EEY58499.1"/>
    <property type="molecule type" value="Genomic_DNA"/>
</dbReference>
<sequence>MGMNKSYVMDIVDECHFLGIIKVGRISKQVSQHGADTLVLLVQSTDRC</sequence>
<dbReference type="InParanoid" id="D0P2X7"/>
<dbReference type="Proteomes" id="UP000006643">
    <property type="component" value="Unassembled WGS sequence"/>
</dbReference>
<reference evidence="2" key="1">
    <citation type="journal article" date="2009" name="Nature">
        <title>Genome sequence and analysis of the Irish potato famine pathogen Phytophthora infestans.</title>
        <authorList>
            <consortium name="The Broad Institute Genome Sequencing Platform"/>
            <person name="Haas B.J."/>
            <person name="Kamoun S."/>
            <person name="Zody M.C."/>
            <person name="Jiang R.H."/>
            <person name="Handsaker R.E."/>
            <person name="Cano L.M."/>
            <person name="Grabherr M."/>
            <person name="Kodira C.D."/>
            <person name="Raffaele S."/>
            <person name="Torto-Alalibo T."/>
            <person name="Bozkurt T.O."/>
            <person name="Ah-Fong A.M."/>
            <person name="Alvarado L."/>
            <person name="Anderson V.L."/>
            <person name="Armstrong M.R."/>
            <person name="Avrova A."/>
            <person name="Baxter L."/>
            <person name="Beynon J."/>
            <person name="Boevink P.C."/>
            <person name="Bollmann S.R."/>
            <person name="Bos J.I."/>
            <person name="Bulone V."/>
            <person name="Cai G."/>
            <person name="Cakir C."/>
            <person name="Carrington J.C."/>
            <person name="Chawner M."/>
            <person name="Conti L."/>
            <person name="Costanzo S."/>
            <person name="Ewan R."/>
            <person name="Fahlgren N."/>
            <person name="Fischbach M.A."/>
            <person name="Fugelstad J."/>
            <person name="Gilroy E.M."/>
            <person name="Gnerre S."/>
            <person name="Green P.J."/>
            <person name="Grenville-Briggs L.J."/>
            <person name="Griffith J."/>
            <person name="Grunwald N.J."/>
            <person name="Horn K."/>
            <person name="Horner N.R."/>
            <person name="Hu C.H."/>
            <person name="Huitema E."/>
            <person name="Jeong D.H."/>
            <person name="Jones A.M."/>
            <person name="Jones J.D."/>
            <person name="Jones R.W."/>
            <person name="Karlsson E.K."/>
            <person name="Kunjeti S.G."/>
            <person name="Lamour K."/>
            <person name="Liu Z."/>
            <person name="Ma L."/>
            <person name="Maclean D."/>
            <person name="Chibucos M.C."/>
            <person name="McDonald H."/>
            <person name="McWalters J."/>
            <person name="Meijer H.J."/>
            <person name="Morgan W."/>
            <person name="Morris P.F."/>
            <person name="Munro C.A."/>
            <person name="O'Neill K."/>
            <person name="Ospina-Giraldo M."/>
            <person name="Pinzon A."/>
            <person name="Pritchard L."/>
            <person name="Ramsahoye B."/>
            <person name="Ren Q."/>
            <person name="Restrepo S."/>
            <person name="Roy S."/>
            <person name="Sadanandom A."/>
            <person name="Savidor A."/>
            <person name="Schornack S."/>
            <person name="Schwartz D.C."/>
            <person name="Schumann U.D."/>
            <person name="Schwessinger B."/>
            <person name="Seyer L."/>
            <person name="Sharpe T."/>
            <person name="Silvar C."/>
            <person name="Song J."/>
            <person name="Studholme D.J."/>
            <person name="Sykes S."/>
            <person name="Thines M."/>
            <person name="van de Vondervoort P.J."/>
            <person name="Phuntumart V."/>
            <person name="Wawra S."/>
            <person name="Weide R."/>
            <person name="Win J."/>
            <person name="Young C."/>
            <person name="Zhou S."/>
            <person name="Fry W."/>
            <person name="Meyers B.C."/>
            <person name="van West P."/>
            <person name="Ristaino J."/>
            <person name="Govers F."/>
            <person name="Birch P.R."/>
            <person name="Whisson S.C."/>
            <person name="Judelson H.S."/>
            <person name="Nusbaum C."/>
        </authorList>
    </citation>
    <scope>NUCLEOTIDE SEQUENCE [LARGE SCALE GENOMIC DNA]</scope>
    <source>
        <strain evidence="2">T30-4</strain>
    </source>
</reference>
<dbReference type="KEGG" id="pif:PITG_20931"/>
<evidence type="ECO:0000313" key="2">
    <source>
        <dbReference type="Proteomes" id="UP000006643"/>
    </source>
</evidence>
<dbReference type="GeneID" id="9463618"/>
<accession>D0P2X7</accession>
<dbReference type="VEuPathDB" id="FungiDB:PITG_20931"/>
<gene>
    <name evidence="1" type="ORF">PITG_20931</name>
</gene>
<evidence type="ECO:0000313" key="1">
    <source>
        <dbReference type="EMBL" id="EEY58499.1"/>
    </source>
</evidence>
<proteinExistence type="predicted"/>
<organism evidence="1 2">
    <name type="scientific">Phytophthora infestans (strain T30-4)</name>
    <name type="common">Potato late blight agent</name>
    <dbReference type="NCBI Taxonomy" id="403677"/>
    <lineage>
        <taxon>Eukaryota</taxon>
        <taxon>Sar</taxon>
        <taxon>Stramenopiles</taxon>
        <taxon>Oomycota</taxon>
        <taxon>Peronosporomycetes</taxon>
        <taxon>Peronosporales</taxon>
        <taxon>Peronosporaceae</taxon>
        <taxon>Phytophthora</taxon>
    </lineage>
</organism>
<dbReference type="HOGENOM" id="CLU_3161134_0_0_1"/>
<protein>
    <submittedName>
        <fullName evidence="1">Uncharacterized protein</fullName>
    </submittedName>
</protein>
<keyword evidence="2" id="KW-1185">Reference proteome</keyword>
<name>D0P2X7_PHYIT</name>
<dbReference type="AlphaFoldDB" id="D0P2X7"/>